<keyword evidence="1" id="KW-0472">Membrane</keyword>
<feature type="transmembrane region" description="Helical" evidence="1">
    <location>
        <begin position="201"/>
        <end position="219"/>
    </location>
</feature>
<evidence type="ECO:0000256" key="1">
    <source>
        <dbReference type="SAM" id="Phobius"/>
    </source>
</evidence>
<protein>
    <recommendedName>
        <fullName evidence="5">Pv-fam-d protein</fullName>
    </recommendedName>
</protein>
<dbReference type="AlphaFoldDB" id="A0A1Y1JCW9"/>
<keyword evidence="4" id="KW-1185">Reference proteome</keyword>
<dbReference type="EMBL" id="BDQF01000007">
    <property type="protein sequence ID" value="GAW80080.1"/>
    <property type="molecule type" value="Genomic_DNA"/>
</dbReference>
<evidence type="ECO:0008006" key="5">
    <source>
        <dbReference type="Google" id="ProtNLM"/>
    </source>
</evidence>
<organism evidence="3 4">
    <name type="scientific">Plasmodium gonderi</name>
    <dbReference type="NCBI Taxonomy" id="77519"/>
    <lineage>
        <taxon>Eukaryota</taxon>
        <taxon>Sar</taxon>
        <taxon>Alveolata</taxon>
        <taxon>Apicomplexa</taxon>
        <taxon>Aconoidasida</taxon>
        <taxon>Haemosporida</taxon>
        <taxon>Plasmodiidae</taxon>
        <taxon>Plasmodium</taxon>
        <taxon>Plasmodium (Plasmodium)</taxon>
    </lineage>
</organism>
<gene>
    <name evidence="3" type="ORF">PGO_062250</name>
</gene>
<accession>A0A1Y1JCW9</accession>
<keyword evidence="2" id="KW-0732">Signal</keyword>
<dbReference type="Proteomes" id="UP000195521">
    <property type="component" value="Unassembled WGS sequence"/>
</dbReference>
<evidence type="ECO:0000313" key="4">
    <source>
        <dbReference type="Proteomes" id="UP000195521"/>
    </source>
</evidence>
<dbReference type="GeneID" id="39746793"/>
<sequence length="260" mass="30161">MFKVLNRICILSLILTCGKWKHSDNYTLSGKSFGKKGFFHKSLNSRVTRLLFQKNITLDEFYDDGKQITIPQYGDDGLDCHSEEQHNESFRQEDVDNIFSNDTWDSTYTLGSSIHDTIKTNKTKIPSIQKYKEQKIKELKGMNNGCAKHRSFLPSVTNFFRKLNIFVELELLNMLDNDNYYKPITNGKKNKRGKFRDVMHIYRILCPVITGAFTTLLLLHIFPQLGFLTGVSTILLIIYLLAKIWKCLCILDSTEENMHL</sequence>
<evidence type="ECO:0000256" key="2">
    <source>
        <dbReference type="SAM" id="SignalP"/>
    </source>
</evidence>
<dbReference type="OrthoDB" id="384611at2759"/>
<reference evidence="4" key="1">
    <citation type="submission" date="2017-04" db="EMBL/GenBank/DDBJ databases">
        <title>Plasmodium gonderi genome.</title>
        <authorList>
            <person name="Arisue N."/>
            <person name="Honma H."/>
            <person name="Kawai S."/>
            <person name="Tougan T."/>
            <person name="Tanabe K."/>
            <person name="Horii T."/>
        </authorList>
    </citation>
    <scope>NUCLEOTIDE SEQUENCE [LARGE SCALE GENOMIC DNA]</scope>
    <source>
        <strain evidence="4">ATCC 30045</strain>
    </source>
</reference>
<dbReference type="RefSeq" id="XP_028542669.1">
    <property type="nucleotide sequence ID" value="XM_028686868.1"/>
</dbReference>
<proteinExistence type="predicted"/>
<evidence type="ECO:0000313" key="3">
    <source>
        <dbReference type="EMBL" id="GAW80080.1"/>
    </source>
</evidence>
<feature type="chain" id="PRO_5013390578" description="Pv-fam-d protein" evidence="2">
    <location>
        <begin position="21"/>
        <end position="260"/>
    </location>
</feature>
<comment type="caution">
    <text evidence="3">The sequence shown here is derived from an EMBL/GenBank/DDBJ whole genome shotgun (WGS) entry which is preliminary data.</text>
</comment>
<dbReference type="OMA" id="EMYDESA"/>
<name>A0A1Y1JCW9_PLAGO</name>
<keyword evidence="1" id="KW-1133">Transmembrane helix</keyword>
<keyword evidence="1" id="KW-0812">Transmembrane</keyword>
<feature type="signal peptide" evidence="2">
    <location>
        <begin position="1"/>
        <end position="20"/>
    </location>
</feature>
<feature type="transmembrane region" description="Helical" evidence="1">
    <location>
        <begin position="225"/>
        <end position="242"/>
    </location>
</feature>